<dbReference type="InterPro" id="IPR000160">
    <property type="entry name" value="GGDEF_dom"/>
</dbReference>
<dbReference type="EMBL" id="QVEQ01000012">
    <property type="protein sequence ID" value="RGB69358.1"/>
    <property type="molecule type" value="Genomic_DNA"/>
</dbReference>
<dbReference type="InterPro" id="IPR050469">
    <property type="entry name" value="Diguanylate_Cyclase"/>
</dbReference>
<dbReference type="AlphaFoldDB" id="A0A3E2T6M2"/>
<gene>
    <name evidence="3" type="ORF">DWZ89_11530</name>
</gene>
<keyword evidence="1" id="KW-0472">Membrane</keyword>
<dbReference type="NCBIfam" id="TIGR00254">
    <property type="entry name" value="GGDEF"/>
    <property type="match status" value="1"/>
</dbReference>
<dbReference type="SMART" id="SM00267">
    <property type="entry name" value="GGDEF"/>
    <property type="match status" value="1"/>
</dbReference>
<feature type="transmembrane region" description="Helical" evidence="1">
    <location>
        <begin position="198"/>
        <end position="214"/>
    </location>
</feature>
<proteinExistence type="predicted"/>
<feature type="transmembrane region" description="Helical" evidence="1">
    <location>
        <begin position="107"/>
        <end position="131"/>
    </location>
</feature>
<reference evidence="3 4" key="1">
    <citation type="submission" date="2018-08" db="EMBL/GenBank/DDBJ databases">
        <title>A genome reference for cultivated species of the human gut microbiota.</title>
        <authorList>
            <person name="Zou Y."/>
            <person name="Xue W."/>
            <person name="Luo G."/>
        </authorList>
    </citation>
    <scope>NUCLEOTIDE SEQUENCE [LARGE SCALE GENOMIC DNA]</scope>
    <source>
        <strain evidence="3 4">AF36-11AT</strain>
    </source>
</reference>
<dbReference type="GO" id="GO:0052621">
    <property type="term" value="F:diguanylate cyclase activity"/>
    <property type="evidence" value="ECO:0007669"/>
    <property type="project" value="TreeGrafter"/>
</dbReference>
<dbReference type="Gene3D" id="3.30.70.270">
    <property type="match status" value="1"/>
</dbReference>
<name>A0A3E2T6M2_9FIRM</name>
<sequence length="374" mass="42649">MKQATMNGYFYVLTAIDLFVLSFMCILTKLSESLNKKQKQGFFLAFALIAAISVLEVVTLAVDGTPAGYRWLNILSNYLGFGLFPGVCLCLVYVMDRKKRMNRWFRAAVCCEACYLLFLALSIPAGLVFSVSADNVYSRGQYFYIYIILYFAAIVYLSVSTIVTAREFQNRSRALIYPLMIFLLIETIIQVTLPDLHVTWLCVTLLSVLYFIYCSEMWNQLDALTGLLNQNSYLNRTAEMRRNGGVLVVFDVDDFKQINDRYGHLQGDLCLAEIGRCIKKAYARSGYCYRTGGDEFCVLMENADREAQCAQEFVRQLEQRRKAVDFLPTVSFGSAPFLGEDVLAVKNRADQEMYRHKKARKPDAAHCSPNHYLL</sequence>
<keyword evidence="1" id="KW-1133">Transmembrane helix</keyword>
<evidence type="ECO:0000259" key="2">
    <source>
        <dbReference type="PROSITE" id="PS50887"/>
    </source>
</evidence>
<feature type="transmembrane region" description="Helical" evidence="1">
    <location>
        <begin position="6"/>
        <end position="30"/>
    </location>
</feature>
<evidence type="ECO:0000313" key="3">
    <source>
        <dbReference type="EMBL" id="RGB69358.1"/>
    </source>
</evidence>
<dbReference type="PROSITE" id="PS50887">
    <property type="entry name" value="GGDEF"/>
    <property type="match status" value="1"/>
</dbReference>
<protein>
    <submittedName>
        <fullName evidence="3">GGDEF domain-containing protein</fullName>
    </submittedName>
</protein>
<dbReference type="InterPro" id="IPR043128">
    <property type="entry name" value="Rev_trsase/Diguanyl_cyclase"/>
</dbReference>
<feature type="transmembrane region" description="Helical" evidence="1">
    <location>
        <begin position="143"/>
        <end position="163"/>
    </location>
</feature>
<dbReference type="Pfam" id="PF00990">
    <property type="entry name" value="GGDEF"/>
    <property type="match status" value="1"/>
</dbReference>
<comment type="caution">
    <text evidence="3">The sequence shown here is derived from an EMBL/GenBank/DDBJ whole genome shotgun (WGS) entry which is preliminary data.</text>
</comment>
<organism evidence="3 4">
    <name type="scientific">Faecalibacterium prausnitzii</name>
    <dbReference type="NCBI Taxonomy" id="853"/>
    <lineage>
        <taxon>Bacteria</taxon>
        <taxon>Bacillati</taxon>
        <taxon>Bacillota</taxon>
        <taxon>Clostridia</taxon>
        <taxon>Eubacteriales</taxon>
        <taxon>Oscillospiraceae</taxon>
        <taxon>Faecalibacterium</taxon>
    </lineage>
</organism>
<feature type="transmembrane region" description="Helical" evidence="1">
    <location>
        <begin position="42"/>
        <end position="62"/>
    </location>
</feature>
<dbReference type="SUPFAM" id="SSF55073">
    <property type="entry name" value="Nucleotide cyclase"/>
    <property type="match status" value="1"/>
</dbReference>
<feature type="domain" description="GGDEF" evidence="2">
    <location>
        <begin position="243"/>
        <end position="374"/>
    </location>
</feature>
<keyword evidence="1" id="KW-0812">Transmembrane</keyword>
<dbReference type="InterPro" id="IPR029787">
    <property type="entry name" value="Nucleotide_cyclase"/>
</dbReference>
<dbReference type="PANTHER" id="PTHR45138:SF9">
    <property type="entry name" value="DIGUANYLATE CYCLASE DGCM-RELATED"/>
    <property type="match status" value="1"/>
</dbReference>
<evidence type="ECO:0000313" key="4">
    <source>
        <dbReference type="Proteomes" id="UP000261140"/>
    </source>
</evidence>
<evidence type="ECO:0000256" key="1">
    <source>
        <dbReference type="SAM" id="Phobius"/>
    </source>
</evidence>
<dbReference type="PANTHER" id="PTHR45138">
    <property type="entry name" value="REGULATORY COMPONENTS OF SENSORY TRANSDUCTION SYSTEM"/>
    <property type="match status" value="1"/>
</dbReference>
<feature type="transmembrane region" description="Helical" evidence="1">
    <location>
        <begin position="175"/>
        <end position="192"/>
    </location>
</feature>
<accession>A0A3E2T6M2</accession>
<feature type="transmembrane region" description="Helical" evidence="1">
    <location>
        <begin position="74"/>
        <end position="95"/>
    </location>
</feature>
<dbReference type="Proteomes" id="UP000261140">
    <property type="component" value="Unassembled WGS sequence"/>
</dbReference>
<dbReference type="CDD" id="cd01949">
    <property type="entry name" value="GGDEF"/>
    <property type="match status" value="1"/>
</dbReference>